<dbReference type="AlphaFoldDB" id="A0A0E2B7A3"/>
<gene>
    <name evidence="1" type="ORF">LEP1GSC081_2648</name>
</gene>
<organism evidence="1 2">
    <name type="scientific">Leptospira kirschneri str. H1</name>
    <dbReference type="NCBI Taxonomy" id="1049966"/>
    <lineage>
        <taxon>Bacteria</taxon>
        <taxon>Pseudomonadati</taxon>
        <taxon>Spirochaetota</taxon>
        <taxon>Spirochaetia</taxon>
        <taxon>Leptospirales</taxon>
        <taxon>Leptospiraceae</taxon>
        <taxon>Leptospira</taxon>
    </lineage>
</organism>
<accession>A0A0E2B7A3</accession>
<comment type="caution">
    <text evidence="1">The sequence shown here is derived from an EMBL/GenBank/DDBJ whole genome shotgun (WGS) entry which is preliminary data.</text>
</comment>
<dbReference type="Proteomes" id="UP000006253">
    <property type="component" value="Unassembled WGS sequence"/>
</dbReference>
<evidence type="ECO:0000313" key="1">
    <source>
        <dbReference type="EMBL" id="EKO16741.1"/>
    </source>
</evidence>
<protein>
    <submittedName>
        <fullName evidence="1">Uncharacterized protein</fullName>
    </submittedName>
</protein>
<reference evidence="1 2" key="1">
    <citation type="submission" date="2012-10" db="EMBL/GenBank/DDBJ databases">
        <authorList>
            <person name="Harkins D.M."/>
            <person name="Durkin A.S."/>
            <person name="Brinkac L.M."/>
            <person name="Selengut J.D."/>
            <person name="Sanka R."/>
            <person name="DePew J."/>
            <person name="Purushe J."/>
            <person name="Peacock S.J."/>
            <person name="Thaipadungpanit J."/>
            <person name="Wuthiekanun V.W."/>
            <person name="Day N.P."/>
            <person name="Vinetz J.M."/>
            <person name="Sutton G.G."/>
            <person name="Nelson W.C."/>
            <person name="Fouts D.E."/>
        </authorList>
    </citation>
    <scope>NUCLEOTIDE SEQUENCE [LARGE SCALE GENOMIC DNA]</scope>
    <source>
        <strain evidence="1 2">H1</strain>
    </source>
</reference>
<name>A0A0E2B7A3_9LEPT</name>
<dbReference type="EMBL" id="AHMY02000022">
    <property type="protein sequence ID" value="EKO16741.1"/>
    <property type="molecule type" value="Genomic_DNA"/>
</dbReference>
<evidence type="ECO:0000313" key="2">
    <source>
        <dbReference type="Proteomes" id="UP000006253"/>
    </source>
</evidence>
<proteinExistence type="predicted"/>
<sequence length="51" mass="6099">MVFDSIGVKYSFEKPSLELLKNEFSICFRCIEIDNWNSFANLHYGIFQQLY</sequence>